<dbReference type="RefSeq" id="XP_001593768.1">
    <property type="nucleotide sequence ID" value="XM_001593718.1"/>
</dbReference>
<reference evidence="2" key="1">
    <citation type="journal article" date="2011" name="PLoS Genet.">
        <title>Genomic analysis of the necrotrophic fungal pathogens Sclerotinia sclerotiorum and Botrytis cinerea.</title>
        <authorList>
            <person name="Amselem J."/>
            <person name="Cuomo C.A."/>
            <person name="van Kan J.A."/>
            <person name="Viaud M."/>
            <person name="Benito E.P."/>
            <person name="Couloux A."/>
            <person name="Coutinho P.M."/>
            <person name="de Vries R.P."/>
            <person name="Dyer P.S."/>
            <person name="Fillinger S."/>
            <person name="Fournier E."/>
            <person name="Gout L."/>
            <person name="Hahn M."/>
            <person name="Kohn L."/>
            <person name="Lapalu N."/>
            <person name="Plummer K.M."/>
            <person name="Pradier J.M."/>
            <person name="Quevillon E."/>
            <person name="Sharon A."/>
            <person name="Simon A."/>
            <person name="ten Have A."/>
            <person name="Tudzynski B."/>
            <person name="Tudzynski P."/>
            <person name="Wincker P."/>
            <person name="Andrew M."/>
            <person name="Anthouard V."/>
            <person name="Beever R.E."/>
            <person name="Beffa R."/>
            <person name="Benoit I."/>
            <person name="Bouzid O."/>
            <person name="Brault B."/>
            <person name="Chen Z."/>
            <person name="Choquer M."/>
            <person name="Collemare J."/>
            <person name="Cotton P."/>
            <person name="Danchin E.G."/>
            <person name="Da Silva C."/>
            <person name="Gautier A."/>
            <person name="Giraud C."/>
            <person name="Giraud T."/>
            <person name="Gonzalez C."/>
            <person name="Grossetete S."/>
            <person name="Guldener U."/>
            <person name="Henrissat B."/>
            <person name="Howlett B.J."/>
            <person name="Kodira C."/>
            <person name="Kretschmer M."/>
            <person name="Lappartient A."/>
            <person name="Leroch M."/>
            <person name="Levis C."/>
            <person name="Mauceli E."/>
            <person name="Neuveglise C."/>
            <person name="Oeser B."/>
            <person name="Pearson M."/>
            <person name="Poulain J."/>
            <person name="Poussereau N."/>
            <person name="Quesneville H."/>
            <person name="Rascle C."/>
            <person name="Schumacher J."/>
            <person name="Segurens B."/>
            <person name="Sexton A."/>
            <person name="Silva E."/>
            <person name="Sirven C."/>
            <person name="Soanes D.M."/>
            <person name="Talbot N.J."/>
            <person name="Templeton M."/>
            <person name="Yandava C."/>
            <person name="Yarden O."/>
            <person name="Zeng Q."/>
            <person name="Rollins J.A."/>
            <person name="Lebrun M.H."/>
            <person name="Dickman M."/>
        </authorList>
    </citation>
    <scope>NUCLEOTIDE SEQUENCE [LARGE SCALE GENOMIC DNA]</scope>
    <source>
        <strain evidence="2">ATCC 18683 / 1980 / Ss-1</strain>
    </source>
</reference>
<keyword evidence="2" id="KW-1185">Reference proteome</keyword>
<protein>
    <submittedName>
        <fullName evidence="1">Uncharacterized protein</fullName>
    </submittedName>
</protein>
<proteinExistence type="predicted"/>
<dbReference type="HOGENOM" id="CLU_3351356_0_0_1"/>
<dbReference type="Proteomes" id="UP000001312">
    <property type="component" value="Unassembled WGS sequence"/>
</dbReference>
<accession>A7EIQ3</accession>
<sequence length="37" mass="4260">MGYVRSGKHGYSTFHLNAFRLGYNEHFLFTGDSYQAS</sequence>
<evidence type="ECO:0000313" key="1">
    <source>
        <dbReference type="EMBL" id="EDO02719.1"/>
    </source>
</evidence>
<gene>
    <name evidence="1" type="ORF">SS1G_05196</name>
</gene>
<dbReference type="GeneID" id="5489733"/>
<evidence type="ECO:0000313" key="2">
    <source>
        <dbReference type="Proteomes" id="UP000001312"/>
    </source>
</evidence>
<organism evidence="1 2">
    <name type="scientific">Sclerotinia sclerotiorum (strain ATCC 18683 / 1980 / Ss-1)</name>
    <name type="common">White mold</name>
    <name type="synonym">Whetzelinia sclerotiorum</name>
    <dbReference type="NCBI Taxonomy" id="665079"/>
    <lineage>
        <taxon>Eukaryota</taxon>
        <taxon>Fungi</taxon>
        <taxon>Dikarya</taxon>
        <taxon>Ascomycota</taxon>
        <taxon>Pezizomycotina</taxon>
        <taxon>Leotiomycetes</taxon>
        <taxon>Helotiales</taxon>
        <taxon>Sclerotiniaceae</taxon>
        <taxon>Sclerotinia</taxon>
    </lineage>
</organism>
<dbReference type="EMBL" id="CH476626">
    <property type="protein sequence ID" value="EDO02719.1"/>
    <property type="molecule type" value="Genomic_DNA"/>
</dbReference>
<dbReference type="InParanoid" id="A7EIQ3"/>
<dbReference type="AlphaFoldDB" id="A7EIQ3"/>
<dbReference type="KEGG" id="ssl:SS1G_05196"/>
<name>A7EIQ3_SCLS1</name>